<dbReference type="InterPro" id="IPR013103">
    <property type="entry name" value="RVT_2"/>
</dbReference>
<sequence length="626" mass="71813">MASEHNSSRLVLHEMTPTTISLGLMPSTLPSTPFVPPLRSDYDILFQPLYDELLTPSPSVDHLTPKVIAPIAKVVAPEPAASTGLPSITTVDQDEPSPSNSQTKPKTQSPIIPNDVEEYNHDLDIVYMNINSLFSILIPGAPFDQYLSTDIIHSIVHPDHQISIYNSIWTKDHPLENIIDKLARPVSTRLQLHEQALFYYYDAFITSVEPKMYKDALTQTCWIEAIQPDRFVDPDNPNHVYKLKKALYGLKQAPCAWYDMLSLFLISQDFFKGSVDPTLFICRDGSKILLDSSIALTAFADADHASCQDIRRSKYGSMKFMGDRLATATYQKHHIKFNLKRKSYSFDLETFRYMFQICQKIHGQKFVDPPFEEEILAFLRNLRYPGNIKTLSEVKKLKFYLNHGGHSEQASTNVSVKNVDYVYLLWKDLVYQIENKVSKRNKDMYYPRFTKIIINHFKSQDLSIPRRKKVDWHMASDNLILTTMRFIPQHKVVQTYGAILPDNLTNQSMKESEAYKTYYAFATGKAISKPKYKSSDDEDDDDDETSVSKDKDDDDQEDGDDQDNDDQDNDDDQGDDDDEQTDSDNDGDDFFPPKFFPHDEEDSFDPRVQTPFHVGSTDDKDDDKEI</sequence>
<feature type="region of interest" description="Disordered" evidence="1">
    <location>
        <begin position="82"/>
        <end position="114"/>
    </location>
</feature>
<organism evidence="3">
    <name type="scientific">Tanacetum cinerariifolium</name>
    <name type="common">Dalmatian daisy</name>
    <name type="synonym">Chrysanthemum cinerariifolium</name>
    <dbReference type="NCBI Taxonomy" id="118510"/>
    <lineage>
        <taxon>Eukaryota</taxon>
        <taxon>Viridiplantae</taxon>
        <taxon>Streptophyta</taxon>
        <taxon>Embryophyta</taxon>
        <taxon>Tracheophyta</taxon>
        <taxon>Spermatophyta</taxon>
        <taxon>Magnoliopsida</taxon>
        <taxon>eudicotyledons</taxon>
        <taxon>Gunneridae</taxon>
        <taxon>Pentapetalae</taxon>
        <taxon>asterids</taxon>
        <taxon>campanulids</taxon>
        <taxon>Asterales</taxon>
        <taxon>Asteraceae</taxon>
        <taxon>Asteroideae</taxon>
        <taxon>Anthemideae</taxon>
        <taxon>Anthemidinae</taxon>
        <taxon>Tanacetum</taxon>
    </lineage>
</organism>
<feature type="domain" description="Reverse transcriptase Ty1/copia-type" evidence="2">
    <location>
        <begin position="226"/>
        <end position="290"/>
    </location>
</feature>
<name>A0A6L2KHD5_TANCI</name>
<proteinExistence type="predicted"/>
<feature type="compositionally biased region" description="Acidic residues" evidence="1">
    <location>
        <begin position="536"/>
        <end position="545"/>
    </location>
</feature>
<evidence type="ECO:0000313" key="3">
    <source>
        <dbReference type="EMBL" id="GEU48786.1"/>
    </source>
</evidence>
<reference evidence="3" key="1">
    <citation type="journal article" date="2019" name="Sci. Rep.">
        <title>Draft genome of Tanacetum cinerariifolium, the natural source of mosquito coil.</title>
        <authorList>
            <person name="Yamashiro T."/>
            <person name="Shiraishi A."/>
            <person name="Satake H."/>
            <person name="Nakayama K."/>
        </authorList>
    </citation>
    <scope>NUCLEOTIDE SEQUENCE</scope>
</reference>
<dbReference type="AlphaFoldDB" id="A0A6L2KHD5"/>
<dbReference type="Pfam" id="PF07727">
    <property type="entry name" value="RVT_2"/>
    <property type="match status" value="1"/>
</dbReference>
<dbReference type="EMBL" id="BKCJ010002471">
    <property type="protein sequence ID" value="GEU48786.1"/>
    <property type="molecule type" value="Genomic_DNA"/>
</dbReference>
<feature type="compositionally biased region" description="Polar residues" evidence="1">
    <location>
        <begin position="84"/>
        <end position="111"/>
    </location>
</feature>
<evidence type="ECO:0000256" key="1">
    <source>
        <dbReference type="SAM" id="MobiDB-lite"/>
    </source>
</evidence>
<evidence type="ECO:0000259" key="2">
    <source>
        <dbReference type="Pfam" id="PF07727"/>
    </source>
</evidence>
<gene>
    <name evidence="3" type="ORF">Tci_020764</name>
</gene>
<accession>A0A6L2KHD5</accession>
<comment type="caution">
    <text evidence="3">The sequence shown here is derived from an EMBL/GenBank/DDBJ whole genome shotgun (WGS) entry which is preliminary data.</text>
</comment>
<protein>
    <submittedName>
        <fullName evidence="3">Putative Gag-Pol polyprotein</fullName>
    </submittedName>
</protein>
<feature type="region of interest" description="Disordered" evidence="1">
    <location>
        <begin position="529"/>
        <end position="626"/>
    </location>
</feature>
<feature type="compositionally biased region" description="Acidic residues" evidence="1">
    <location>
        <begin position="552"/>
        <end position="589"/>
    </location>
</feature>